<dbReference type="Proteomes" id="UP000606776">
    <property type="component" value="Unassembled WGS sequence"/>
</dbReference>
<comment type="cofactor">
    <cofactor evidence="1">
        <name>FAD</name>
        <dbReference type="ChEBI" id="CHEBI:57692"/>
    </cofactor>
</comment>
<dbReference type="GO" id="GO:0004497">
    <property type="term" value="F:monooxygenase activity"/>
    <property type="evidence" value="ECO:0007669"/>
    <property type="project" value="UniProtKB-KW"/>
</dbReference>
<evidence type="ECO:0000256" key="2">
    <source>
        <dbReference type="ARBA" id="ARBA00004924"/>
    </source>
</evidence>
<evidence type="ECO:0000256" key="1">
    <source>
        <dbReference type="ARBA" id="ARBA00001974"/>
    </source>
</evidence>
<keyword evidence="16" id="KW-1185">Reference proteome</keyword>
<keyword evidence="6" id="KW-0285">Flavoprotein</keyword>
<dbReference type="EMBL" id="JADEWB010000227">
    <property type="protein sequence ID" value="MBE9238904.1"/>
    <property type="molecule type" value="Genomic_DNA"/>
</dbReference>
<evidence type="ECO:0000313" key="16">
    <source>
        <dbReference type="Proteomes" id="UP000606776"/>
    </source>
</evidence>
<organism evidence="15 16">
    <name type="scientific">Sphaerospermopsis aphanizomenoides LEGE 00250</name>
    <dbReference type="NCBI Taxonomy" id="2777972"/>
    <lineage>
        <taxon>Bacteria</taxon>
        <taxon>Bacillati</taxon>
        <taxon>Cyanobacteriota</taxon>
        <taxon>Cyanophyceae</taxon>
        <taxon>Nostocales</taxon>
        <taxon>Aphanizomenonaceae</taxon>
        <taxon>Sphaerospermopsis</taxon>
        <taxon>Sphaerospermopsis aphanizomenoides</taxon>
    </lineage>
</organism>
<keyword evidence="15" id="KW-0503">Monooxygenase</keyword>
<comment type="similarity">
    <text evidence="3">Belongs to the lysine N(6)-hydroxylase/L-ornithine N(5)-oxygenase family.</text>
</comment>
<keyword evidence="9" id="KW-0560">Oxidoreductase</keyword>
<protein>
    <recommendedName>
        <fullName evidence="5">L-lysine N6-monooxygenase MbtG</fullName>
        <ecNumber evidence="4">1.14.13.59</ecNumber>
    </recommendedName>
    <alternativeName>
        <fullName evidence="13">Lysine 6-N-hydroxylase</fullName>
    </alternativeName>
    <alternativeName>
        <fullName evidence="12">Lysine N6-hydroxylase</fullName>
    </alternativeName>
    <alternativeName>
        <fullName evidence="10">Lysine-N-oxygenase</fullName>
    </alternativeName>
    <alternativeName>
        <fullName evidence="11">Mycobactin synthase protein G</fullName>
    </alternativeName>
</protein>
<comment type="caution">
    <text evidence="15">The sequence shown here is derived from an EMBL/GenBank/DDBJ whole genome shotgun (WGS) entry which is preliminary data.</text>
</comment>
<evidence type="ECO:0000256" key="7">
    <source>
        <dbReference type="ARBA" id="ARBA00022827"/>
    </source>
</evidence>
<reference evidence="15 16" key="1">
    <citation type="submission" date="2020-10" db="EMBL/GenBank/DDBJ databases">
        <authorList>
            <person name="Castelo-Branco R."/>
            <person name="Eusebio N."/>
            <person name="Adriana R."/>
            <person name="Vieira A."/>
            <person name="Brugerolle De Fraissinette N."/>
            <person name="Rezende De Castro R."/>
            <person name="Schneider M.P."/>
            <person name="Vasconcelos V."/>
            <person name="Leao P.N."/>
        </authorList>
    </citation>
    <scope>NUCLEOTIDE SEQUENCE [LARGE SCALE GENOMIC DNA]</scope>
    <source>
        <strain evidence="15 16">LEGE 00250</strain>
    </source>
</reference>
<evidence type="ECO:0000256" key="10">
    <source>
        <dbReference type="ARBA" id="ARBA00029939"/>
    </source>
</evidence>
<dbReference type="InterPro" id="IPR036188">
    <property type="entry name" value="FAD/NAD-bd_sf"/>
</dbReference>
<evidence type="ECO:0000256" key="3">
    <source>
        <dbReference type="ARBA" id="ARBA00007588"/>
    </source>
</evidence>
<evidence type="ECO:0000256" key="4">
    <source>
        <dbReference type="ARBA" id="ARBA00013076"/>
    </source>
</evidence>
<dbReference type="Gene3D" id="3.50.50.60">
    <property type="entry name" value="FAD/NAD(P)-binding domain"/>
    <property type="match status" value="1"/>
</dbReference>
<accession>A0ABR9VK83</accession>
<keyword evidence="7" id="KW-0274">FAD</keyword>
<evidence type="ECO:0000256" key="6">
    <source>
        <dbReference type="ARBA" id="ARBA00022630"/>
    </source>
</evidence>
<keyword evidence="8" id="KW-0521">NADP</keyword>
<dbReference type="SUPFAM" id="SSF51905">
    <property type="entry name" value="FAD/NAD(P)-binding domain"/>
    <property type="match status" value="1"/>
</dbReference>
<evidence type="ECO:0000256" key="9">
    <source>
        <dbReference type="ARBA" id="ARBA00023002"/>
    </source>
</evidence>
<evidence type="ECO:0000313" key="15">
    <source>
        <dbReference type="EMBL" id="MBE9238904.1"/>
    </source>
</evidence>
<dbReference type="RefSeq" id="WP_190347265.1">
    <property type="nucleotide sequence ID" value="NZ_JADEWB010000227.1"/>
</dbReference>
<sequence>MYKQSGTDRDTIDLCGIGIGPSNLSLAALLYHKVKYIDFEFFDGRRELSWHSGMLFPDANLQNSFLKDLVTLVDPSNPYSFLCFLAERGRLYRFLTARFSSVKRKEFDQYLRWVSQSIPHLNFNQKVETIEFNDTNQQFIVHTSEKTIATTHLALGTGLTPKVPDCARPHLGDDVFHSIHYLQKKIQFPGKRVTVIGGGQSGAEIVSELLSNSHALPKKLYWISSRPNFLPIDDSPFTNEYFVPRYSDYFYGLPQQVQKTLVAEQTLASDGITESLLSSIYQRLYQLEFLEQSPNIAKLIPNARLWELRPDYNSWHLIIRSQLESVQINSDVIILATGFEYRIPDYLKSLSHRLEWREGQPVINPDFSVKWDRSDSNRIYTQNCSRLQRGVADPNLSLMAWRSATIVNSLVGRMVYPRSQYDGLIDWELQSDHAHQTLAYEIIERLSA</sequence>
<evidence type="ECO:0000256" key="11">
    <source>
        <dbReference type="ARBA" id="ARBA00031158"/>
    </source>
</evidence>
<evidence type="ECO:0000256" key="5">
    <source>
        <dbReference type="ARBA" id="ARBA00016406"/>
    </source>
</evidence>
<gene>
    <name evidence="15" type="ORF">IQ227_23515</name>
</gene>
<evidence type="ECO:0000256" key="14">
    <source>
        <dbReference type="ARBA" id="ARBA00048407"/>
    </source>
</evidence>
<comment type="pathway">
    <text evidence="2">Siderophore biosynthesis.</text>
</comment>
<proteinExistence type="inferred from homology"/>
<dbReference type="PANTHER" id="PTHR42802:SF1">
    <property type="entry name" value="L-ORNITHINE N(5)-MONOOXYGENASE"/>
    <property type="match status" value="1"/>
</dbReference>
<dbReference type="PANTHER" id="PTHR42802">
    <property type="entry name" value="MONOOXYGENASE"/>
    <property type="match status" value="1"/>
</dbReference>
<evidence type="ECO:0000256" key="12">
    <source>
        <dbReference type="ARBA" id="ARBA00032493"/>
    </source>
</evidence>
<name>A0ABR9VK83_9CYAN</name>
<evidence type="ECO:0000256" key="8">
    <source>
        <dbReference type="ARBA" id="ARBA00022857"/>
    </source>
</evidence>
<comment type="catalytic activity">
    <reaction evidence="14">
        <text>L-lysine + NADPH + O2 = N(6)-hydroxy-L-lysine + NADP(+) + H2O</text>
        <dbReference type="Rhea" id="RHEA:23228"/>
        <dbReference type="ChEBI" id="CHEBI:15377"/>
        <dbReference type="ChEBI" id="CHEBI:15379"/>
        <dbReference type="ChEBI" id="CHEBI:32551"/>
        <dbReference type="ChEBI" id="CHEBI:57783"/>
        <dbReference type="ChEBI" id="CHEBI:57820"/>
        <dbReference type="ChEBI" id="CHEBI:58349"/>
        <dbReference type="EC" id="1.14.13.59"/>
    </reaction>
</comment>
<dbReference type="InterPro" id="IPR025700">
    <property type="entry name" value="Lys/Orn_oxygenase"/>
</dbReference>
<evidence type="ECO:0000256" key="13">
    <source>
        <dbReference type="ARBA" id="ARBA00032738"/>
    </source>
</evidence>
<dbReference type="Pfam" id="PF13434">
    <property type="entry name" value="Lys_Orn_oxgnase"/>
    <property type="match status" value="1"/>
</dbReference>
<dbReference type="EC" id="1.14.13.59" evidence="4"/>